<dbReference type="EMBL" id="CP047260">
    <property type="protein sequence ID" value="QHE97772.1"/>
    <property type="molecule type" value="Genomic_DNA"/>
</dbReference>
<sequence length="66" mass="7354">MLRFSQVARPSVIIIPANDGGSEALVGIMERQHLPTDLQFSECFVELTIDLFCLMVCVPKSNGRMK</sequence>
<accession>A0A8T8C247</accession>
<proteinExistence type="predicted"/>
<dbReference type="GeneID" id="64465255"/>
<reference evidence="1 2" key="1">
    <citation type="journal article" date="2011" name="PLoS Pathog.">
        <title>Dynamic evolution of pathogenicity revealed by sequencing and comparative genomics of 19 Pseudomonas syringae isolates.</title>
        <authorList>
            <person name="Baltrus D.A."/>
            <person name="Nishimura M.T."/>
            <person name="Romanchuk A."/>
            <person name="Chang J.H."/>
            <person name="Mukhtar M.S."/>
            <person name="Cherkis K."/>
            <person name="Roach J."/>
            <person name="Grant S.R."/>
            <person name="Jones C.D."/>
            <person name="Dangl J.L."/>
        </authorList>
    </citation>
    <scope>NUCLEOTIDE SEQUENCE [LARGE SCALE GENOMIC DNA]</scope>
    <source>
        <strain evidence="1 2">ES4326</strain>
    </source>
</reference>
<gene>
    <name evidence="1" type="ORF">PMA4326_014945</name>
</gene>
<name>A0A8T8C247_PSEYM</name>
<organism evidence="1 2">
    <name type="scientific">Pseudomonas syringae pv. maculicola str. ES4326</name>
    <dbReference type="NCBI Taxonomy" id="629265"/>
    <lineage>
        <taxon>Bacteria</taxon>
        <taxon>Pseudomonadati</taxon>
        <taxon>Pseudomonadota</taxon>
        <taxon>Gammaproteobacteria</taxon>
        <taxon>Pseudomonadales</taxon>
        <taxon>Pseudomonadaceae</taxon>
        <taxon>Pseudomonas</taxon>
    </lineage>
</organism>
<evidence type="ECO:0000313" key="2">
    <source>
        <dbReference type="Proteomes" id="UP000003811"/>
    </source>
</evidence>
<evidence type="ECO:0000313" key="1">
    <source>
        <dbReference type="EMBL" id="QHE97772.1"/>
    </source>
</evidence>
<dbReference type="Proteomes" id="UP000003811">
    <property type="component" value="Chromosome"/>
</dbReference>
<dbReference type="AlphaFoldDB" id="A0A8T8C247"/>
<dbReference type="RefSeq" id="WP_007251274.1">
    <property type="nucleotide sequence ID" value="NZ_CP047260.1"/>
</dbReference>
<protein>
    <submittedName>
        <fullName evidence="1">Uncharacterized protein</fullName>
    </submittedName>
</protein>